<dbReference type="EMBL" id="QRQK01000004">
    <property type="protein sequence ID" value="RHM99809.1"/>
    <property type="molecule type" value="Genomic_DNA"/>
</dbReference>
<evidence type="ECO:0000313" key="10">
    <source>
        <dbReference type="Proteomes" id="UP000283485"/>
    </source>
</evidence>
<dbReference type="EMBL" id="QSTF01000007">
    <property type="protein sequence ID" value="RGM41636.1"/>
    <property type="molecule type" value="Genomic_DNA"/>
</dbReference>
<dbReference type="Proteomes" id="UP000283485">
    <property type="component" value="Unassembled WGS sequence"/>
</dbReference>
<keyword evidence="3" id="KW-0131">Cell cycle</keyword>
<evidence type="ECO:0000313" key="8">
    <source>
        <dbReference type="Proteomes" id="UP000260780"/>
    </source>
</evidence>
<dbReference type="GO" id="GO:0051301">
    <property type="term" value="P:cell division"/>
    <property type="evidence" value="ECO:0007669"/>
    <property type="project" value="UniProtKB-KW"/>
</dbReference>
<reference evidence="8 9" key="2">
    <citation type="submission" date="2018-08" db="EMBL/GenBank/DDBJ databases">
        <title>A genome reference for cultivated species of the human gut microbiota.</title>
        <authorList>
            <person name="Zou Y."/>
            <person name="Xue W."/>
            <person name="Luo G."/>
        </authorList>
    </citation>
    <scope>NUCLEOTIDE SEQUENCE [LARGE SCALE GENOMIC DNA]</scope>
    <source>
        <strain evidence="6 11">AF31-28B-AC</strain>
        <strain evidence="5 10">AM23-23</strain>
        <strain evidence="4 8">OM08-14</strain>
        <strain evidence="3 9">TF10-3AC</strain>
    </source>
</reference>
<evidence type="ECO:0000313" key="4">
    <source>
        <dbReference type="EMBL" id="RGM41636.1"/>
    </source>
</evidence>
<organism evidence="3 9">
    <name type="scientific">Phocaeicola plebeius</name>
    <dbReference type="NCBI Taxonomy" id="310297"/>
    <lineage>
        <taxon>Bacteria</taxon>
        <taxon>Pseudomonadati</taxon>
        <taxon>Bacteroidota</taxon>
        <taxon>Bacteroidia</taxon>
        <taxon>Bacteroidales</taxon>
        <taxon>Bacteroidaceae</taxon>
        <taxon>Phocaeicola</taxon>
    </lineage>
</organism>
<dbReference type="STRING" id="310297.BHV76_03955"/>
<evidence type="ECO:0000313" key="6">
    <source>
        <dbReference type="EMBL" id="RHM99809.1"/>
    </source>
</evidence>
<keyword evidence="3" id="KW-0132">Cell division</keyword>
<accession>A0A1Q6GKK3</accession>
<dbReference type="AlphaFoldDB" id="A0A1Q6GKK3"/>
<evidence type="ECO:0000313" key="1">
    <source>
        <dbReference type="EMBL" id="HJF82260.1"/>
    </source>
</evidence>
<dbReference type="Pfam" id="PF05164">
    <property type="entry name" value="ZapA"/>
    <property type="match status" value="1"/>
</dbReference>
<dbReference type="EMBL" id="QRHQ01000005">
    <property type="protein sequence ID" value="RHF92236.1"/>
    <property type="molecule type" value="Genomic_DNA"/>
</dbReference>
<evidence type="ECO:0000313" key="11">
    <source>
        <dbReference type="Proteomes" id="UP000285109"/>
    </source>
</evidence>
<dbReference type="InterPro" id="IPR036192">
    <property type="entry name" value="Cell_div_ZapA-like_sf"/>
</dbReference>
<comment type="caution">
    <text evidence="3">The sequence shown here is derived from an EMBL/GenBank/DDBJ whole genome shotgun (WGS) entry which is preliminary data.</text>
</comment>
<evidence type="ECO:0000313" key="5">
    <source>
        <dbReference type="EMBL" id="RHF92236.1"/>
    </source>
</evidence>
<evidence type="ECO:0000313" key="7">
    <source>
        <dbReference type="Proteomes" id="UP000186685"/>
    </source>
</evidence>
<name>A0A1Q6GKK3_9BACT</name>
<dbReference type="RefSeq" id="WP_117671237.1">
    <property type="nucleotide sequence ID" value="NZ_CABOGR010000006.1"/>
</dbReference>
<reference evidence="2 7" key="1">
    <citation type="journal article" date="2016" name="Nat. Biotechnol.">
        <title>Measurement of bacterial replication rates in microbial communities.</title>
        <authorList>
            <person name="Brown C.T."/>
            <person name="Olm M.R."/>
            <person name="Thomas B.C."/>
            <person name="Banfield J.F."/>
        </authorList>
    </citation>
    <scope>NUCLEOTIDE SEQUENCE [LARGE SCALE GENOMIC DNA]</scope>
    <source>
        <strain evidence="2">45_130</strain>
    </source>
</reference>
<dbReference type="SUPFAM" id="SSF102829">
    <property type="entry name" value="Cell division protein ZapA-like"/>
    <property type="match status" value="1"/>
</dbReference>
<dbReference type="EMBL" id="DYWE01000118">
    <property type="protein sequence ID" value="HJF82260.1"/>
    <property type="molecule type" value="Genomic_DNA"/>
</dbReference>
<sequence>MDEKKRFNLLIDNERYPVSILPAEEEAYREAAKQINYKLNKYRSAFPEFNSIQHWKMVALDLAYENISMKGRNDTRPYMEKLKELEEDIERCIQPDRGEGL</sequence>
<proteinExistence type="predicted"/>
<dbReference type="Proteomes" id="UP000260780">
    <property type="component" value="Unassembled WGS sequence"/>
</dbReference>
<evidence type="ECO:0000313" key="2">
    <source>
        <dbReference type="EMBL" id="OKZ11459.1"/>
    </source>
</evidence>
<dbReference type="EMBL" id="QSQT01000006">
    <property type="protein sequence ID" value="RGK57174.1"/>
    <property type="molecule type" value="Genomic_DNA"/>
</dbReference>
<evidence type="ECO:0000313" key="9">
    <source>
        <dbReference type="Proteomes" id="UP000260862"/>
    </source>
</evidence>
<protein>
    <submittedName>
        <fullName evidence="3">Cell division protein ZapA</fullName>
    </submittedName>
</protein>
<dbReference type="EMBL" id="MNQR01000013">
    <property type="protein sequence ID" value="OKZ11459.1"/>
    <property type="molecule type" value="Genomic_DNA"/>
</dbReference>
<reference evidence="1" key="4">
    <citation type="submission" date="2021-09" db="EMBL/GenBank/DDBJ databases">
        <authorList>
            <person name="Gilroy R."/>
        </authorList>
    </citation>
    <scope>NUCLEOTIDE SEQUENCE</scope>
    <source>
        <strain evidence="1">9794</strain>
    </source>
</reference>
<evidence type="ECO:0000313" key="3">
    <source>
        <dbReference type="EMBL" id="RGK57174.1"/>
    </source>
</evidence>
<gene>
    <name evidence="2" type="ORF">BHV76_03955</name>
    <name evidence="5" type="ORF">DW653_04175</name>
    <name evidence="6" type="ORF">DWZ34_03120</name>
    <name evidence="4" type="ORF">DXC17_04835</name>
    <name evidence="3" type="ORF">DXD04_04445</name>
    <name evidence="1" type="ORF">K8V40_11550</name>
</gene>
<dbReference type="Proteomes" id="UP000722357">
    <property type="component" value="Unassembled WGS sequence"/>
</dbReference>
<dbReference type="Proteomes" id="UP000285109">
    <property type="component" value="Unassembled WGS sequence"/>
</dbReference>
<reference evidence="1" key="3">
    <citation type="journal article" date="2021" name="PeerJ">
        <title>Extensive microbial diversity within the chicken gut microbiome revealed by metagenomics and culture.</title>
        <authorList>
            <person name="Gilroy R."/>
            <person name="Ravi A."/>
            <person name="Getino M."/>
            <person name="Pursley I."/>
            <person name="Horton D.L."/>
            <person name="Alikhan N.F."/>
            <person name="Baker D."/>
            <person name="Gharbi K."/>
            <person name="Hall N."/>
            <person name="Watson M."/>
            <person name="Adriaenssens E.M."/>
            <person name="Foster-Nyarko E."/>
            <person name="Jarju S."/>
            <person name="Secka A."/>
            <person name="Antonio M."/>
            <person name="Oren A."/>
            <person name="Chaudhuri R.R."/>
            <person name="La Ragione R."/>
            <person name="Hildebrand F."/>
            <person name="Pallen M.J."/>
        </authorList>
    </citation>
    <scope>NUCLEOTIDE SEQUENCE</scope>
    <source>
        <strain evidence="1">9794</strain>
    </source>
</reference>
<dbReference type="Proteomes" id="UP000260862">
    <property type="component" value="Unassembled WGS sequence"/>
</dbReference>
<dbReference type="Proteomes" id="UP000186685">
    <property type="component" value="Unassembled WGS sequence"/>
</dbReference>
<keyword evidence="9" id="KW-1185">Reference proteome</keyword>
<dbReference type="InterPro" id="IPR007838">
    <property type="entry name" value="Cell_div_ZapA-like"/>
</dbReference>